<keyword evidence="2" id="KW-1185">Reference proteome</keyword>
<comment type="caution">
    <text evidence="1">The sequence shown here is derived from an EMBL/GenBank/DDBJ whole genome shotgun (WGS) entry which is preliminary data.</text>
</comment>
<evidence type="ECO:0000313" key="1">
    <source>
        <dbReference type="EMBL" id="PQJ10885.1"/>
    </source>
</evidence>
<protein>
    <submittedName>
        <fullName evidence="1">Uncharacterized protein</fullName>
    </submittedName>
</protein>
<organism evidence="1 2">
    <name type="scientific">Flavipsychrobacter stenotrophus</name>
    <dbReference type="NCBI Taxonomy" id="2077091"/>
    <lineage>
        <taxon>Bacteria</taxon>
        <taxon>Pseudomonadati</taxon>
        <taxon>Bacteroidota</taxon>
        <taxon>Chitinophagia</taxon>
        <taxon>Chitinophagales</taxon>
        <taxon>Chitinophagaceae</taxon>
        <taxon>Flavipsychrobacter</taxon>
    </lineage>
</organism>
<proteinExistence type="predicted"/>
<dbReference type="OrthoDB" id="571704at2"/>
<dbReference type="AlphaFoldDB" id="A0A2S7SWB6"/>
<evidence type="ECO:0000313" key="2">
    <source>
        <dbReference type="Proteomes" id="UP000239872"/>
    </source>
</evidence>
<name>A0A2S7SWB6_9BACT</name>
<dbReference type="Proteomes" id="UP000239872">
    <property type="component" value="Unassembled WGS sequence"/>
</dbReference>
<dbReference type="RefSeq" id="WP_105039612.1">
    <property type="nucleotide sequence ID" value="NZ_PPSL01000003.1"/>
</dbReference>
<reference evidence="1 2" key="1">
    <citation type="submission" date="2018-01" db="EMBL/GenBank/DDBJ databases">
        <title>A novel member of the phylum Bacteroidetes isolated from glacier ice.</title>
        <authorList>
            <person name="Liu Q."/>
            <person name="Xin Y.-H."/>
        </authorList>
    </citation>
    <scope>NUCLEOTIDE SEQUENCE [LARGE SCALE GENOMIC DNA]</scope>
    <source>
        <strain evidence="1 2">RB1R16</strain>
    </source>
</reference>
<accession>A0A2S7SWB6</accession>
<gene>
    <name evidence="1" type="ORF">CJD36_013010</name>
</gene>
<sequence length="186" mass="21543">MTFYYTARAPYSATNTGDKADWKSYLEWSHLDHLTELVSLDQALNEDLVTHDYDAEEYWAHSIVDDEMITSFFSTPEYALAHIKPQEKFNMLAVIVEPEDDCKDVVLEGYEFMGYELLDKDYTTSALSNCGGFWETYTPSDINEFGLIDDIDKALDIRERLLENSPDEYHADTNIIAVWRHKTIGR</sequence>
<dbReference type="EMBL" id="PPSL01000003">
    <property type="protein sequence ID" value="PQJ10885.1"/>
    <property type="molecule type" value="Genomic_DNA"/>
</dbReference>